<dbReference type="InterPro" id="IPR004761">
    <property type="entry name" value="Spore_GerAB"/>
</dbReference>
<evidence type="ECO:0000313" key="10">
    <source>
        <dbReference type="Proteomes" id="UP000626786"/>
    </source>
</evidence>
<evidence type="ECO:0000256" key="8">
    <source>
        <dbReference type="SAM" id="Phobius"/>
    </source>
</evidence>
<evidence type="ECO:0000256" key="3">
    <source>
        <dbReference type="ARBA" id="ARBA00022448"/>
    </source>
</evidence>
<gene>
    <name evidence="9" type="ORF">H9649_16240</name>
</gene>
<dbReference type="Pfam" id="PF03845">
    <property type="entry name" value="Spore_permease"/>
    <property type="match status" value="1"/>
</dbReference>
<feature type="transmembrane region" description="Helical" evidence="8">
    <location>
        <begin position="136"/>
        <end position="158"/>
    </location>
</feature>
<dbReference type="PANTHER" id="PTHR34975">
    <property type="entry name" value="SPORE GERMINATION PROTEIN A2"/>
    <property type="match status" value="1"/>
</dbReference>
<dbReference type="Proteomes" id="UP000626786">
    <property type="component" value="Unassembled WGS sequence"/>
</dbReference>
<evidence type="ECO:0000256" key="5">
    <source>
        <dbReference type="ARBA" id="ARBA00022692"/>
    </source>
</evidence>
<feature type="transmembrane region" description="Helical" evidence="8">
    <location>
        <begin position="5"/>
        <end position="26"/>
    </location>
</feature>
<evidence type="ECO:0000256" key="6">
    <source>
        <dbReference type="ARBA" id="ARBA00022989"/>
    </source>
</evidence>
<dbReference type="RefSeq" id="WP_191695946.1">
    <property type="nucleotide sequence ID" value="NZ_JACSQN010000022.1"/>
</dbReference>
<evidence type="ECO:0000313" key="9">
    <source>
        <dbReference type="EMBL" id="MBD7986120.1"/>
    </source>
</evidence>
<comment type="similarity">
    <text evidence="2">Belongs to the amino acid-polyamine-organocation (APC) superfamily. Spore germination protein (SGP) (TC 2.A.3.9) family.</text>
</comment>
<keyword evidence="6 8" id="KW-1133">Transmembrane helix</keyword>
<evidence type="ECO:0000256" key="4">
    <source>
        <dbReference type="ARBA" id="ARBA00022544"/>
    </source>
</evidence>
<keyword evidence="5 8" id="KW-0812">Transmembrane</keyword>
<evidence type="ECO:0000256" key="1">
    <source>
        <dbReference type="ARBA" id="ARBA00004141"/>
    </source>
</evidence>
<feature type="transmembrane region" description="Helical" evidence="8">
    <location>
        <begin position="32"/>
        <end position="58"/>
    </location>
</feature>
<comment type="subcellular location">
    <subcellularLocation>
        <location evidence="1">Membrane</location>
        <topology evidence="1">Multi-pass membrane protein</topology>
    </subcellularLocation>
</comment>
<feature type="transmembrane region" description="Helical" evidence="8">
    <location>
        <begin position="339"/>
        <end position="358"/>
    </location>
</feature>
<comment type="caution">
    <text evidence="9">The sequence shown here is derived from an EMBL/GenBank/DDBJ whole genome shotgun (WGS) entry which is preliminary data.</text>
</comment>
<reference evidence="9 10" key="1">
    <citation type="submission" date="2020-08" db="EMBL/GenBank/DDBJ databases">
        <title>A Genomic Blueprint of the Chicken Gut Microbiome.</title>
        <authorList>
            <person name="Gilroy R."/>
            <person name="Ravi A."/>
            <person name="Getino M."/>
            <person name="Pursley I."/>
            <person name="Horton D.L."/>
            <person name="Alikhan N.-F."/>
            <person name="Baker D."/>
            <person name="Gharbi K."/>
            <person name="Hall N."/>
            <person name="Watson M."/>
            <person name="Adriaenssens E.M."/>
            <person name="Foster-Nyarko E."/>
            <person name="Jarju S."/>
            <person name="Secka A."/>
            <person name="Antonio M."/>
            <person name="Oren A."/>
            <person name="Chaudhuri R."/>
            <person name="La Ragione R.M."/>
            <person name="Hildebrand F."/>
            <person name="Pallen M.J."/>
        </authorList>
    </citation>
    <scope>NUCLEOTIDE SEQUENCE [LARGE SCALE GENOMIC DNA]</scope>
    <source>
        <strain evidence="9 10">Sa2YVA2</strain>
    </source>
</reference>
<feature type="transmembrane region" description="Helical" evidence="8">
    <location>
        <begin position="211"/>
        <end position="231"/>
    </location>
</feature>
<proteinExistence type="inferred from homology"/>
<feature type="transmembrane region" description="Helical" evidence="8">
    <location>
        <begin position="308"/>
        <end position="327"/>
    </location>
</feature>
<feature type="transmembrane region" description="Helical" evidence="8">
    <location>
        <begin position="178"/>
        <end position="199"/>
    </location>
</feature>
<keyword evidence="7 8" id="KW-0472">Membrane</keyword>
<name>A0ABR8UDJ5_9BACL</name>
<dbReference type="PANTHER" id="PTHR34975:SF2">
    <property type="entry name" value="SPORE GERMINATION PROTEIN A2"/>
    <property type="match status" value="1"/>
</dbReference>
<feature type="transmembrane region" description="Helical" evidence="8">
    <location>
        <begin position="267"/>
        <end position="287"/>
    </location>
</feature>
<accession>A0ABR8UDJ5</accession>
<organism evidence="9 10">
    <name type="scientific">Sporosarcina quadrami</name>
    <dbReference type="NCBI Taxonomy" id="2762234"/>
    <lineage>
        <taxon>Bacteria</taxon>
        <taxon>Bacillati</taxon>
        <taxon>Bacillota</taxon>
        <taxon>Bacilli</taxon>
        <taxon>Bacillales</taxon>
        <taxon>Caryophanaceae</taxon>
        <taxon>Sporosarcina</taxon>
    </lineage>
</organism>
<sequence length="364" mass="41403">MNRFLYYLIFINMIANIIASVPRILILEKSNGAIIAMVLGTIAGLLITYITIKFYNAFPGKNLMELLKIYTPKWFSISVLIYFAANWYIAGSITLVTFTFVLIRFLTPEMPIITIAISLLIVVSSSLLIKTKSILYMIEITIVIFSPLIIFFLMKSVFNDVFEIDFVKIALMHINELPNYSAFTASTYLYIGIVNMAVFNTFFMKRIKLGILPLLILGAGGLFVISLTYFVPIGIGGFDKIDDLIYPWISTSDSIRMKFGIIERLTFFFLLVFLAIAILSISIHWHGACRLLQSALGLEKFKWKGHDLSPIFCAILFSFVSFLLILYLSEGQLFSYTTYFFNLLPVFFGISMVVFLVIKRRAAK</sequence>
<evidence type="ECO:0000256" key="7">
    <source>
        <dbReference type="ARBA" id="ARBA00023136"/>
    </source>
</evidence>
<dbReference type="EMBL" id="JACSQN010000022">
    <property type="protein sequence ID" value="MBD7986120.1"/>
    <property type="molecule type" value="Genomic_DNA"/>
</dbReference>
<feature type="transmembrane region" description="Helical" evidence="8">
    <location>
        <begin position="79"/>
        <end position="106"/>
    </location>
</feature>
<feature type="transmembrane region" description="Helical" evidence="8">
    <location>
        <begin position="112"/>
        <end position="129"/>
    </location>
</feature>
<keyword evidence="3" id="KW-0813">Transport</keyword>
<evidence type="ECO:0000256" key="2">
    <source>
        <dbReference type="ARBA" id="ARBA00007998"/>
    </source>
</evidence>
<keyword evidence="4" id="KW-0309">Germination</keyword>
<protein>
    <submittedName>
        <fullName evidence="9">GerAB/ArcD/ProY family transporter</fullName>
    </submittedName>
</protein>
<keyword evidence="10" id="KW-1185">Reference proteome</keyword>